<dbReference type="Pfam" id="PF00704">
    <property type="entry name" value="Glyco_hydro_18"/>
    <property type="match status" value="1"/>
</dbReference>
<sequence length="829" mass="89061">MSINRYTARIGAAALLALVSLPSSIHGHGYLKTPRSRNYVAYEDGVWSPSLATNPLKESEPQSANTGGTLAQCGIISGRNYDVPKNAIGGDLSQPRTQACYQPGSVIDVEVTLTAHHKGHFEFKACPVVPYQVPTQACFDEHPMTFVSDPLYGANLDVNYPERAYIPTSGLNFSYKFKLPDGMSADMVLIQWKYITANSCYHVGYETYDWPVGPNWPSRSSLIVSPCGPLPPDGKGVPEQGCRRLRCSSITHSTNYNHKHHRGASTNDNVGDDSNSKHYCHDHICGDYDKPIVSGYNGQLWSFQNYCGTGVDFCGTCCQNGPCTSGPSPPPPPPPPPSPPSPPSGFNYNANHGEDSRLVAYVGNWQACPTPSQYDAYTHLVIAFAVSYTWAPTKNNCDQQCAIASTVPICNNLNNQALVDTWRAAGKKVILSFGGAGMGGSWSGDQNNCWDYCFGKEEQLATNLVSIINDQKFDGIDIDYEYCYDINGSQAGRCPQRSASYTDLKAQTFLDSLTSKLRVKLDALQVTNGYNRGRYELTHAPMDSDLTPSTSKYFQILKARRADLDFLLPQFYNGVTKAHVDGFGGSGAGAMSAASLFSSLANDLFNMEPNKVVFGFCVSDCSATGSNANAAQAVKVMSDLKIYNNGQFSCNGGAFFWVAEHDTSGTWSDAYCGTGVDYCGTCCQNGPCTSGPSTMSSPPTSSKPTSPSPPPTSSKPTSSKPTTLKPTSSKPTTSKPGSSSPTTAAKPTSTSLVISRDNRCGKSEIDARETCGPICTSSSSCPSGTSCYAVNENFCGSIPRRTYTNPQCNQGIGETCHGVHPNYCGSSYT</sequence>
<organism evidence="7 8">
    <name type="scientific">Stephanodiscus triporus</name>
    <dbReference type="NCBI Taxonomy" id="2934178"/>
    <lineage>
        <taxon>Eukaryota</taxon>
        <taxon>Sar</taxon>
        <taxon>Stramenopiles</taxon>
        <taxon>Ochrophyta</taxon>
        <taxon>Bacillariophyta</taxon>
        <taxon>Coscinodiscophyceae</taxon>
        <taxon>Thalassiosirophycidae</taxon>
        <taxon>Stephanodiscales</taxon>
        <taxon>Stephanodiscaceae</taxon>
        <taxon>Stephanodiscus</taxon>
    </lineage>
</organism>
<proteinExistence type="predicted"/>
<dbReference type="InterPro" id="IPR001579">
    <property type="entry name" value="Glyco_hydro_18_chit_AS"/>
</dbReference>
<feature type="compositionally biased region" description="Pro residues" evidence="4">
    <location>
        <begin position="327"/>
        <end position="343"/>
    </location>
</feature>
<dbReference type="PROSITE" id="PS01095">
    <property type="entry name" value="GH18_1"/>
    <property type="match status" value="1"/>
</dbReference>
<feature type="signal peptide" evidence="5">
    <location>
        <begin position="1"/>
        <end position="27"/>
    </location>
</feature>
<gene>
    <name evidence="7" type="ORF">ACHAW5_004178</name>
</gene>
<dbReference type="InterPro" id="IPR017853">
    <property type="entry name" value="GH"/>
</dbReference>
<accession>A0ABD3MV07</accession>
<dbReference type="Gene3D" id="3.20.20.80">
    <property type="entry name" value="Glycosidases"/>
    <property type="match status" value="1"/>
</dbReference>
<evidence type="ECO:0000256" key="3">
    <source>
        <dbReference type="RuleBase" id="RU000489"/>
    </source>
</evidence>
<protein>
    <recommendedName>
        <fullName evidence="6">GH18 domain-containing protein</fullName>
    </recommendedName>
</protein>
<keyword evidence="2 3" id="KW-0326">Glycosidase</keyword>
<dbReference type="Pfam" id="PF03067">
    <property type="entry name" value="LPMO_10"/>
    <property type="match status" value="1"/>
</dbReference>
<dbReference type="PROSITE" id="PS51910">
    <property type="entry name" value="GH18_2"/>
    <property type="match status" value="1"/>
</dbReference>
<keyword evidence="8" id="KW-1185">Reference proteome</keyword>
<dbReference type="InterPro" id="IPR001223">
    <property type="entry name" value="Glyco_hydro18_cat"/>
</dbReference>
<feature type="region of interest" description="Disordered" evidence="4">
    <location>
        <begin position="325"/>
        <end position="349"/>
    </location>
</feature>
<dbReference type="Proteomes" id="UP001530315">
    <property type="component" value="Unassembled WGS sequence"/>
</dbReference>
<evidence type="ECO:0000256" key="1">
    <source>
        <dbReference type="ARBA" id="ARBA00022801"/>
    </source>
</evidence>
<evidence type="ECO:0000256" key="4">
    <source>
        <dbReference type="SAM" id="MobiDB-lite"/>
    </source>
</evidence>
<feature type="compositionally biased region" description="Low complexity" evidence="4">
    <location>
        <begin position="714"/>
        <end position="751"/>
    </location>
</feature>
<feature type="chain" id="PRO_5044797546" description="GH18 domain-containing protein" evidence="5">
    <location>
        <begin position="28"/>
        <end position="829"/>
    </location>
</feature>
<evidence type="ECO:0000259" key="6">
    <source>
        <dbReference type="PROSITE" id="PS51910"/>
    </source>
</evidence>
<feature type="region of interest" description="Disordered" evidence="4">
    <location>
        <begin position="693"/>
        <end position="759"/>
    </location>
</feature>
<dbReference type="InterPro" id="IPR004302">
    <property type="entry name" value="Cellulose/chitin-bd_N"/>
</dbReference>
<name>A0ABD3MV07_9STRA</name>
<evidence type="ECO:0000256" key="5">
    <source>
        <dbReference type="SAM" id="SignalP"/>
    </source>
</evidence>
<comment type="caution">
    <text evidence="7">The sequence shown here is derived from an EMBL/GenBank/DDBJ whole genome shotgun (WGS) entry which is preliminary data.</text>
</comment>
<dbReference type="AlphaFoldDB" id="A0ABD3MV07"/>
<keyword evidence="5" id="KW-0732">Signal</keyword>
<evidence type="ECO:0000313" key="8">
    <source>
        <dbReference type="Proteomes" id="UP001530315"/>
    </source>
</evidence>
<feature type="domain" description="GH18" evidence="6">
    <location>
        <begin position="356"/>
        <end position="678"/>
    </location>
</feature>
<dbReference type="SUPFAM" id="SSF51445">
    <property type="entry name" value="(Trans)glycosidases"/>
    <property type="match status" value="1"/>
</dbReference>
<dbReference type="EMBL" id="JALLAZ020001743">
    <property type="protein sequence ID" value="KAL3765771.1"/>
    <property type="molecule type" value="Genomic_DNA"/>
</dbReference>
<keyword evidence="1 3" id="KW-0378">Hydrolase</keyword>
<reference evidence="7 8" key="1">
    <citation type="submission" date="2024-10" db="EMBL/GenBank/DDBJ databases">
        <title>Updated reference genomes for cyclostephanoid diatoms.</title>
        <authorList>
            <person name="Roberts W.R."/>
            <person name="Alverson A.J."/>
        </authorList>
    </citation>
    <scope>NUCLEOTIDE SEQUENCE [LARGE SCALE GENOMIC DNA]</scope>
    <source>
        <strain evidence="7 8">AJA276-08</strain>
    </source>
</reference>
<evidence type="ECO:0000256" key="2">
    <source>
        <dbReference type="ARBA" id="ARBA00023295"/>
    </source>
</evidence>
<feature type="compositionally biased region" description="Low complexity" evidence="4">
    <location>
        <begin position="693"/>
        <end position="705"/>
    </location>
</feature>
<evidence type="ECO:0000313" key="7">
    <source>
        <dbReference type="EMBL" id="KAL3765771.1"/>
    </source>
</evidence>
<dbReference type="GO" id="GO:0016798">
    <property type="term" value="F:hydrolase activity, acting on glycosyl bonds"/>
    <property type="evidence" value="ECO:0007669"/>
    <property type="project" value="UniProtKB-KW"/>
</dbReference>